<reference evidence="3 4" key="1">
    <citation type="submission" date="2016-11" db="EMBL/GenBank/DDBJ databases">
        <authorList>
            <person name="Jaros S."/>
            <person name="Januszkiewicz K."/>
            <person name="Wedrychowicz H."/>
        </authorList>
    </citation>
    <scope>NUCLEOTIDE SEQUENCE [LARGE SCALE GENOMIC DNA]</scope>
    <source>
        <strain evidence="3 4">DSM 18772</strain>
    </source>
</reference>
<organism evidence="3 4">
    <name type="scientific">Rubritalea squalenifaciens DSM 18772</name>
    <dbReference type="NCBI Taxonomy" id="1123071"/>
    <lineage>
        <taxon>Bacteria</taxon>
        <taxon>Pseudomonadati</taxon>
        <taxon>Verrucomicrobiota</taxon>
        <taxon>Verrucomicrobiia</taxon>
        <taxon>Verrucomicrobiales</taxon>
        <taxon>Rubritaleaceae</taxon>
        <taxon>Rubritalea</taxon>
    </lineage>
</organism>
<dbReference type="InterPro" id="IPR013424">
    <property type="entry name" value="Ice-binding_C"/>
</dbReference>
<accession>A0A1M6JAX3</accession>
<name>A0A1M6JAX3_9BACT</name>
<feature type="signal peptide" evidence="1">
    <location>
        <begin position="1"/>
        <end position="20"/>
    </location>
</feature>
<sequence>MKKHNILLPALFLAATPAFGAITLTKAVEDFDYIYTMDVAPNNQDLDSNGTDDWWDTGVPTVSGGYATNTAADQIFRGDFTDSIWRSVVSDNTGTVAWTMEITVGKVGGTQGTNGWFGIATDVEGPSSAIYIKDDRISIEQGAVDLDFLVGTDFTTGYHTVRIAHDAEAGGYYYWVNGTLLNDDTSTPIAPGNGSFSGSQSTFIGDYGGAISGDYSIDSLSLTSGAYAAVAVPEPSTSLLGVIGVGALLLRRRRA</sequence>
<evidence type="ECO:0000256" key="1">
    <source>
        <dbReference type="SAM" id="SignalP"/>
    </source>
</evidence>
<evidence type="ECO:0000259" key="2">
    <source>
        <dbReference type="Pfam" id="PF07589"/>
    </source>
</evidence>
<gene>
    <name evidence="3" type="ORF">SAMN02745181_2063</name>
</gene>
<dbReference type="AlphaFoldDB" id="A0A1M6JAX3"/>
<evidence type="ECO:0000313" key="4">
    <source>
        <dbReference type="Proteomes" id="UP000184510"/>
    </source>
</evidence>
<proteinExistence type="predicted"/>
<dbReference type="OrthoDB" id="9757536at2"/>
<keyword evidence="4" id="KW-1185">Reference proteome</keyword>
<dbReference type="RefSeq" id="WP_143183626.1">
    <property type="nucleotide sequence ID" value="NZ_FQYR01000003.1"/>
</dbReference>
<dbReference type="EMBL" id="FQYR01000003">
    <property type="protein sequence ID" value="SHJ43817.1"/>
    <property type="molecule type" value="Genomic_DNA"/>
</dbReference>
<dbReference type="InParanoid" id="A0A1M6JAX3"/>
<keyword evidence="1" id="KW-0732">Signal</keyword>
<feature type="chain" id="PRO_5009918652" evidence="1">
    <location>
        <begin position="21"/>
        <end position="255"/>
    </location>
</feature>
<dbReference type="Proteomes" id="UP000184510">
    <property type="component" value="Unassembled WGS sequence"/>
</dbReference>
<evidence type="ECO:0000313" key="3">
    <source>
        <dbReference type="EMBL" id="SHJ43817.1"/>
    </source>
</evidence>
<dbReference type="NCBIfam" id="TIGR02595">
    <property type="entry name" value="PEP_CTERM"/>
    <property type="match status" value="1"/>
</dbReference>
<dbReference type="Pfam" id="PF07589">
    <property type="entry name" value="PEP-CTERM"/>
    <property type="match status" value="1"/>
</dbReference>
<feature type="domain" description="Ice-binding protein C-terminal" evidence="2">
    <location>
        <begin position="231"/>
        <end position="254"/>
    </location>
</feature>
<protein>
    <submittedName>
        <fullName evidence="3">PEP-CTERM protein-sorting domain-containing protein</fullName>
    </submittedName>
</protein>